<feature type="non-terminal residue" evidence="1">
    <location>
        <position position="50"/>
    </location>
</feature>
<dbReference type="AlphaFoldDB" id="J9DSV5"/>
<organism evidence="1 2">
    <name type="scientific">Wuchereria bancrofti</name>
    <dbReference type="NCBI Taxonomy" id="6293"/>
    <lineage>
        <taxon>Eukaryota</taxon>
        <taxon>Metazoa</taxon>
        <taxon>Ecdysozoa</taxon>
        <taxon>Nematoda</taxon>
        <taxon>Chromadorea</taxon>
        <taxon>Rhabditida</taxon>
        <taxon>Spirurina</taxon>
        <taxon>Spiruromorpha</taxon>
        <taxon>Filarioidea</taxon>
        <taxon>Onchocercidae</taxon>
        <taxon>Wuchereria</taxon>
    </lineage>
</organism>
<evidence type="ECO:0000313" key="2">
    <source>
        <dbReference type="Proteomes" id="UP000004810"/>
    </source>
</evidence>
<dbReference type="InterPro" id="IPR011009">
    <property type="entry name" value="Kinase-like_dom_sf"/>
</dbReference>
<gene>
    <name evidence="1" type="ORF">WUBG_16364</name>
</gene>
<evidence type="ECO:0000313" key="1">
    <source>
        <dbReference type="EMBL" id="EJW72728.1"/>
    </source>
</evidence>
<dbReference type="SUPFAM" id="SSF56112">
    <property type="entry name" value="Protein kinase-like (PK-like)"/>
    <property type="match status" value="1"/>
</dbReference>
<feature type="non-terminal residue" evidence="1">
    <location>
        <position position="1"/>
    </location>
</feature>
<comment type="caution">
    <text evidence="1">The sequence shown here is derived from an EMBL/GenBank/DDBJ whole genome shotgun (WGS) entry which is preliminary data.</text>
</comment>
<reference evidence="2" key="1">
    <citation type="submission" date="2012-08" db="EMBL/GenBank/DDBJ databases">
        <title>The Genome Sequence of Wuchereria bancrofti.</title>
        <authorList>
            <person name="Nutman T.B."/>
            <person name="Fink D.L."/>
            <person name="Russ C."/>
            <person name="Young S."/>
            <person name="Zeng Q."/>
            <person name="Koehrsen M."/>
            <person name="Alvarado L."/>
            <person name="Berlin A."/>
            <person name="Chapman S.B."/>
            <person name="Chen Z."/>
            <person name="Freedman E."/>
            <person name="Gellesch M."/>
            <person name="Goldberg J."/>
            <person name="Griggs A."/>
            <person name="Gujja S."/>
            <person name="Heilman E.R."/>
            <person name="Heiman D."/>
            <person name="Hepburn T."/>
            <person name="Howarth C."/>
            <person name="Jen D."/>
            <person name="Larson L."/>
            <person name="Lewis B."/>
            <person name="Mehta T."/>
            <person name="Park D."/>
            <person name="Pearson M."/>
            <person name="Roberts A."/>
            <person name="Saif S."/>
            <person name="Shea T."/>
            <person name="Shenoy N."/>
            <person name="Sisk P."/>
            <person name="Stolte C."/>
            <person name="Sykes S."/>
            <person name="Walk T."/>
            <person name="White J."/>
            <person name="Yandava C."/>
            <person name="Haas B."/>
            <person name="Henn M.R."/>
            <person name="Nusbaum C."/>
            <person name="Birren B."/>
        </authorList>
    </citation>
    <scope>NUCLEOTIDE SEQUENCE [LARGE SCALE GENOMIC DNA]</scope>
    <source>
        <strain evidence="2">NA</strain>
    </source>
</reference>
<evidence type="ECO:0008006" key="3">
    <source>
        <dbReference type="Google" id="ProtNLM"/>
    </source>
</evidence>
<proteinExistence type="predicted"/>
<sequence length="50" mass="5831">VYLELPIHLPQQVSNLISECWQRISNDRPTFLEIQYILSMIQSGLSISKK</sequence>
<dbReference type="EMBL" id="ADBV01015530">
    <property type="protein sequence ID" value="EJW72728.1"/>
    <property type="molecule type" value="Genomic_DNA"/>
</dbReference>
<accession>J9DSV5</accession>
<protein>
    <recommendedName>
        <fullName evidence="3">Serine-threonine/tyrosine-protein kinase catalytic domain-containing protein</fullName>
    </recommendedName>
</protein>
<name>J9DSV5_WUCBA</name>
<dbReference type="Proteomes" id="UP000004810">
    <property type="component" value="Unassembled WGS sequence"/>
</dbReference>